<dbReference type="Proteomes" id="UP000237271">
    <property type="component" value="Unassembled WGS sequence"/>
</dbReference>
<evidence type="ECO:0000313" key="1">
    <source>
        <dbReference type="EMBL" id="POM60320.1"/>
    </source>
</evidence>
<name>A0A2P4X455_9STRA</name>
<dbReference type="AlphaFoldDB" id="A0A2P4X455"/>
<dbReference type="OrthoDB" id="123877at2759"/>
<accession>A0A2P4X455</accession>
<comment type="caution">
    <text evidence="1">The sequence shown here is derived from an EMBL/GenBank/DDBJ whole genome shotgun (WGS) entry which is preliminary data.</text>
</comment>
<reference evidence="1 2" key="1">
    <citation type="journal article" date="2017" name="Genome Biol. Evol.">
        <title>Phytophthora megakarya and P. palmivora, closely related causal agents of cacao black pod rot, underwent increases in genome sizes and gene numbers by different mechanisms.</title>
        <authorList>
            <person name="Ali S.S."/>
            <person name="Shao J."/>
            <person name="Lary D.J."/>
            <person name="Kronmiller B."/>
            <person name="Shen D."/>
            <person name="Strem M.D."/>
            <person name="Amoako-Attah I."/>
            <person name="Akrofi A.Y."/>
            <person name="Begoude B.A."/>
            <person name="Ten Hoopen G.M."/>
            <person name="Coulibaly K."/>
            <person name="Kebe B.I."/>
            <person name="Melnick R.L."/>
            <person name="Guiltinan M.J."/>
            <person name="Tyler B.M."/>
            <person name="Meinhardt L.W."/>
            <person name="Bailey B.A."/>
        </authorList>
    </citation>
    <scope>NUCLEOTIDE SEQUENCE [LARGE SCALE GENOMIC DNA]</scope>
    <source>
        <strain evidence="2">sbr112.9</strain>
    </source>
</reference>
<evidence type="ECO:0000313" key="2">
    <source>
        <dbReference type="Proteomes" id="UP000237271"/>
    </source>
</evidence>
<protein>
    <submittedName>
        <fullName evidence="1">Fis family transcriptional regulator</fullName>
    </submittedName>
</protein>
<sequence>MVDMGMVRGMMLTKREQDVKTKNRKSYEKKLSRATKEPRQVVYADLLFPGKSNKTRFDAVRVIIDGFSRYITVYLLLDKPASMVNRLMNEYTLWAERQAGRNKIKIPG</sequence>
<gene>
    <name evidence="1" type="ORF">PHPALM_30838</name>
</gene>
<organism evidence="1 2">
    <name type="scientific">Phytophthora palmivora</name>
    <dbReference type="NCBI Taxonomy" id="4796"/>
    <lineage>
        <taxon>Eukaryota</taxon>
        <taxon>Sar</taxon>
        <taxon>Stramenopiles</taxon>
        <taxon>Oomycota</taxon>
        <taxon>Peronosporomycetes</taxon>
        <taxon>Peronosporales</taxon>
        <taxon>Peronosporaceae</taxon>
        <taxon>Phytophthora</taxon>
    </lineage>
</organism>
<dbReference type="EMBL" id="NCKW01016894">
    <property type="protein sequence ID" value="POM60320.1"/>
    <property type="molecule type" value="Genomic_DNA"/>
</dbReference>
<proteinExistence type="predicted"/>
<keyword evidence="2" id="KW-1185">Reference proteome</keyword>